<feature type="domain" description="Replication-associated protein G2P N-terminal" evidence="1">
    <location>
        <begin position="2"/>
        <end position="228"/>
    </location>
</feature>
<sequence length="344" mass="39519">MMIDWVTAKIPFHAPGRLHDGQVMSFDRNGEIKYHVDARLPVVGSHSERIFVRTAGTDFNGDTCLIEFSGNPTKFLQGHNLFGSSDLLNLVYEAVLGVSEVLGLPQPENVLEQVRKGVYTLSRVDLNEMYLFRDRAECLAWLYTASQTSRTRNQGAVTKGTTVYWNKTSKRWSVKAYSKGQELALRRNQDHLLPESLRGYADPALRIELTIKGDELREIGLKTAANWRTIEESDLFHDYVGRIQMSEQKATGELFMQIKSRPAAATYQMWLEGHDLRQILPKNTFYRHRRLLLEHGVDISIPHPREEQRPSNVVQFKNVLQMRVAEIPDWVQGTAYLFEPRKFA</sequence>
<dbReference type="Pfam" id="PF05144">
    <property type="entry name" value="Phage_CRI"/>
    <property type="match status" value="1"/>
</dbReference>
<evidence type="ECO:0008006" key="4">
    <source>
        <dbReference type="Google" id="ProtNLM"/>
    </source>
</evidence>
<dbReference type="Pfam" id="PF05155">
    <property type="entry name" value="G2P_X_C"/>
    <property type="match status" value="1"/>
</dbReference>
<reference evidence="3" key="1">
    <citation type="submission" date="2015-06" db="EMBL/GenBank/DDBJ databases">
        <authorList>
            <person name="Joergensen T."/>
        </authorList>
    </citation>
    <scope>NUCLEOTIDE SEQUENCE</scope>
    <source>
        <strain evidence="3">RGRH0464</strain>
    </source>
</reference>
<feature type="domain" description="Replication-associated protein G2P C-terminal" evidence="2">
    <location>
        <begin position="266"/>
        <end position="332"/>
    </location>
</feature>
<dbReference type="AlphaFoldDB" id="A0A0H5QGD4"/>
<organism evidence="3">
    <name type="scientific">uncultured prokaryote</name>
    <dbReference type="NCBI Taxonomy" id="198431"/>
    <lineage>
        <taxon>unclassified sequences</taxon>
        <taxon>environmental samples</taxon>
    </lineage>
</organism>
<dbReference type="InterPro" id="IPR022686">
    <property type="entry name" value="G2P_N"/>
</dbReference>
<evidence type="ECO:0000259" key="1">
    <source>
        <dbReference type="Pfam" id="PF05144"/>
    </source>
</evidence>
<accession>A0A0H5QGD4</accession>
<protein>
    <recommendedName>
        <fullName evidence="4">Replication-associated protein G2P N-terminal domain-containing protein</fullName>
    </recommendedName>
</protein>
<dbReference type="GO" id="GO:0006260">
    <property type="term" value="P:DNA replication"/>
    <property type="evidence" value="ECO:0007669"/>
    <property type="project" value="InterPro"/>
</dbReference>
<dbReference type="NCBIfam" id="TIGR01629">
    <property type="entry name" value="rep_II_X"/>
    <property type="match status" value="1"/>
</dbReference>
<proteinExistence type="predicted"/>
<evidence type="ECO:0000313" key="3">
    <source>
        <dbReference type="EMBL" id="CRY95072.1"/>
    </source>
</evidence>
<dbReference type="EMBL" id="LN853106">
    <property type="protein sequence ID" value="CRY95072.1"/>
    <property type="molecule type" value="Genomic_DNA"/>
</dbReference>
<name>A0A0H5QGD4_9ZZZZ</name>
<evidence type="ECO:0000259" key="2">
    <source>
        <dbReference type="Pfam" id="PF05155"/>
    </source>
</evidence>
<dbReference type="InterPro" id="IPR006516">
    <property type="entry name" value="G2P"/>
</dbReference>
<dbReference type="InterPro" id="IPR022688">
    <property type="entry name" value="G2P_C"/>
</dbReference>
<reference evidence="3" key="2">
    <citation type="submission" date="2015-07" db="EMBL/GenBank/DDBJ databases">
        <title>Plasmids, circular viruses and viroids from rat gut.</title>
        <authorList>
            <person name="Jorgensen T.J."/>
            <person name="Hansen M.A."/>
            <person name="Xu Z."/>
            <person name="Tabak M.A."/>
            <person name="Sorensen S.J."/>
            <person name="Hansen L.H."/>
        </authorList>
    </citation>
    <scope>NUCLEOTIDE SEQUENCE</scope>
    <source>
        <strain evidence="3">RGRH0464</strain>
    </source>
</reference>